<dbReference type="RefSeq" id="WP_098042677.1">
    <property type="nucleotide sequence ID" value="NZ_PDEV01000002.1"/>
</dbReference>
<feature type="transmembrane region" description="Helical" evidence="7">
    <location>
        <begin position="63"/>
        <end position="83"/>
    </location>
</feature>
<dbReference type="PRINTS" id="PR00173">
    <property type="entry name" value="EDTRNSPORT"/>
</dbReference>
<comment type="caution">
    <text evidence="8">The sequence shown here is derived from an EMBL/GenBank/DDBJ whole genome shotgun (WGS) entry which is preliminary data.</text>
</comment>
<evidence type="ECO:0000256" key="7">
    <source>
        <dbReference type="SAM" id="Phobius"/>
    </source>
</evidence>
<dbReference type="InterPro" id="IPR036458">
    <property type="entry name" value="Na:dicarbo_symporter_sf"/>
</dbReference>
<name>A0A2A8D5P8_9MICC</name>
<dbReference type="SUPFAM" id="SSF118215">
    <property type="entry name" value="Proton glutamate symport protein"/>
    <property type="match status" value="1"/>
</dbReference>
<dbReference type="EMBL" id="PDEV01000002">
    <property type="protein sequence ID" value="PEN16295.1"/>
    <property type="molecule type" value="Genomic_DNA"/>
</dbReference>
<keyword evidence="5 7" id="KW-1133">Transmembrane helix</keyword>
<feature type="transmembrane region" description="Helical" evidence="7">
    <location>
        <begin position="244"/>
        <end position="266"/>
    </location>
</feature>
<dbReference type="Gene3D" id="1.10.3860.10">
    <property type="entry name" value="Sodium:dicarboxylate symporter"/>
    <property type="match status" value="1"/>
</dbReference>
<dbReference type="InterPro" id="IPR001991">
    <property type="entry name" value="Na-dicarboxylate_symporter"/>
</dbReference>
<reference evidence="8" key="1">
    <citation type="submission" date="2017-10" db="EMBL/GenBank/DDBJ databases">
        <title>Kefir isolates.</title>
        <authorList>
            <person name="Kim Y."/>
            <person name="Blasche S."/>
        </authorList>
    </citation>
    <scope>NUCLEOTIDE SEQUENCE [LARGE SCALE GENOMIC DNA]</scope>
    <source>
        <strain evidence="8">OG2-2</strain>
    </source>
</reference>
<dbReference type="AlphaFoldDB" id="A0A2A8D5P8"/>
<feature type="transmembrane region" description="Helical" evidence="7">
    <location>
        <begin position="332"/>
        <end position="350"/>
    </location>
</feature>
<protein>
    <submittedName>
        <fullName evidence="8">Sodium:proton antiporter</fullName>
    </submittedName>
</protein>
<evidence type="ECO:0000313" key="9">
    <source>
        <dbReference type="Proteomes" id="UP000219947"/>
    </source>
</evidence>
<dbReference type="GO" id="GO:0005886">
    <property type="term" value="C:plasma membrane"/>
    <property type="evidence" value="ECO:0007669"/>
    <property type="project" value="UniProtKB-SubCell"/>
</dbReference>
<evidence type="ECO:0000256" key="2">
    <source>
        <dbReference type="ARBA" id="ARBA00022448"/>
    </source>
</evidence>
<evidence type="ECO:0000256" key="4">
    <source>
        <dbReference type="ARBA" id="ARBA00022692"/>
    </source>
</evidence>
<feature type="transmembrane region" description="Helical" evidence="7">
    <location>
        <begin position="356"/>
        <end position="382"/>
    </location>
</feature>
<keyword evidence="2" id="KW-0813">Transport</keyword>
<keyword evidence="4 7" id="KW-0812">Transmembrane</keyword>
<dbReference type="GO" id="GO:0015293">
    <property type="term" value="F:symporter activity"/>
    <property type="evidence" value="ECO:0007669"/>
    <property type="project" value="UniProtKB-KW"/>
</dbReference>
<feature type="transmembrane region" description="Helical" evidence="7">
    <location>
        <begin position="213"/>
        <end position="238"/>
    </location>
</feature>
<evidence type="ECO:0000256" key="3">
    <source>
        <dbReference type="ARBA" id="ARBA00022475"/>
    </source>
</evidence>
<feature type="transmembrane region" description="Helical" evidence="7">
    <location>
        <begin position="95"/>
        <end position="121"/>
    </location>
</feature>
<feature type="transmembrane region" description="Helical" evidence="7">
    <location>
        <begin position="171"/>
        <end position="192"/>
    </location>
</feature>
<comment type="subcellular location">
    <subcellularLocation>
        <location evidence="1">Cell membrane</location>
        <topology evidence="1">Multi-pass membrane protein</topology>
    </subcellularLocation>
</comment>
<sequence>MPTTHETPQKSRFPSWATSFGHQIIASLILGIALGYVALALGGDAKNNPNWLMATLDAVGTSYVTLLKAAVIPLVFTAVVASISNLSQVTNAARLAVNTLIWFAITAFFAVSIGIVLGLLVQPGVGAEVSASGSTSARGSWTAFLTRIIPSNFLGLEVTTKTTDSGITSSVSFNVLQMLVISGAIGIAALKVGDAAKPFIDIVKSALAIIQKVLWWIIRLAPLGTIGLIGHAVYAYGWTSMGSLVKFIAALYAGLLLVFLVVYPLIVKLNGLSVKQYFSGVWPAVQLGFVSRSSMGTMPITEAVTERNLGVPRAYASFAVPLGSTTKMDGCASVYPALAAIFVAQFYGVHLDISQYLLIILVSVLGSAATAGTTGAIVMLTLTLSTVGLPLDGVGLLLAIDPIIDMGRTALNVAGQALVPTIVSKREGILSAEIYNAPRSANGFVPQDLVEAAQSKLIRGEDTSPSSAKVTAAS</sequence>
<proteinExistence type="predicted"/>
<evidence type="ECO:0000313" key="8">
    <source>
        <dbReference type="EMBL" id="PEN16295.1"/>
    </source>
</evidence>
<evidence type="ECO:0000256" key="6">
    <source>
        <dbReference type="ARBA" id="ARBA00023136"/>
    </source>
</evidence>
<dbReference type="Proteomes" id="UP000219947">
    <property type="component" value="Unassembled WGS sequence"/>
</dbReference>
<accession>A0A2A8D5P8</accession>
<dbReference type="GO" id="GO:0006835">
    <property type="term" value="P:dicarboxylic acid transport"/>
    <property type="evidence" value="ECO:0007669"/>
    <property type="project" value="TreeGrafter"/>
</dbReference>
<keyword evidence="3" id="KW-1003">Cell membrane</keyword>
<organism evidence="8 9">
    <name type="scientific">Rothia dentocariosa</name>
    <dbReference type="NCBI Taxonomy" id="2047"/>
    <lineage>
        <taxon>Bacteria</taxon>
        <taxon>Bacillati</taxon>
        <taxon>Actinomycetota</taxon>
        <taxon>Actinomycetes</taxon>
        <taxon>Micrococcales</taxon>
        <taxon>Micrococcaceae</taxon>
        <taxon>Rothia</taxon>
    </lineage>
</organism>
<dbReference type="PANTHER" id="PTHR42865:SF7">
    <property type="entry name" value="PROTON_GLUTAMATE-ASPARTATE SYMPORTER"/>
    <property type="match status" value="1"/>
</dbReference>
<dbReference type="PANTHER" id="PTHR42865">
    <property type="entry name" value="PROTON/GLUTAMATE-ASPARTATE SYMPORTER"/>
    <property type="match status" value="1"/>
</dbReference>
<dbReference type="Pfam" id="PF00375">
    <property type="entry name" value="SDF"/>
    <property type="match status" value="1"/>
</dbReference>
<evidence type="ECO:0000256" key="1">
    <source>
        <dbReference type="ARBA" id="ARBA00004651"/>
    </source>
</evidence>
<feature type="transmembrane region" description="Helical" evidence="7">
    <location>
        <begin position="20"/>
        <end position="43"/>
    </location>
</feature>
<gene>
    <name evidence="8" type="ORF">CRM92_06340</name>
</gene>
<keyword evidence="6 7" id="KW-0472">Membrane</keyword>
<evidence type="ECO:0000256" key="5">
    <source>
        <dbReference type="ARBA" id="ARBA00022989"/>
    </source>
</evidence>
<keyword evidence="9" id="KW-1185">Reference proteome</keyword>